<protein>
    <submittedName>
        <fullName evidence="2">Uncharacterized protein</fullName>
    </submittedName>
</protein>
<gene>
    <name evidence="2" type="ORF">GSOID_T00023537001</name>
</gene>
<accession>E4Z184</accession>
<reference evidence="2" key="1">
    <citation type="journal article" date="2010" name="Science">
        <title>Plasticity of animal genome architecture unmasked by rapid evolution of a pelagic tunicate.</title>
        <authorList>
            <person name="Denoeud F."/>
            <person name="Henriet S."/>
            <person name="Mungpakdee S."/>
            <person name="Aury J.M."/>
            <person name="Da Silva C."/>
            <person name="Brinkmann H."/>
            <person name="Mikhaleva J."/>
            <person name="Olsen L.C."/>
            <person name="Jubin C."/>
            <person name="Canestro C."/>
            <person name="Bouquet J.M."/>
            <person name="Danks G."/>
            <person name="Poulain J."/>
            <person name="Campsteijn C."/>
            <person name="Adamski M."/>
            <person name="Cross I."/>
            <person name="Yadetie F."/>
            <person name="Muffato M."/>
            <person name="Louis A."/>
            <person name="Butcher S."/>
            <person name="Tsagkogeorga G."/>
            <person name="Konrad A."/>
            <person name="Singh S."/>
            <person name="Jensen M.F."/>
            <person name="Cong E.H."/>
            <person name="Eikeseth-Otteraa H."/>
            <person name="Noel B."/>
            <person name="Anthouard V."/>
            <person name="Porcel B.M."/>
            <person name="Kachouri-Lafond R."/>
            <person name="Nishino A."/>
            <person name="Ugolini M."/>
            <person name="Chourrout P."/>
            <person name="Nishida H."/>
            <person name="Aasland R."/>
            <person name="Huzurbazar S."/>
            <person name="Westhof E."/>
            <person name="Delsuc F."/>
            <person name="Lehrach H."/>
            <person name="Reinhardt R."/>
            <person name="Weissenbach J."/>
            <person name="Roy S.W."/>
            <person name="Artiguenave F."/>
            <person name="Postlethwait J.H."/>
            <person name="Manak J.R."/>
            <person name="Thompson E.M."/>
            <person name="Jaillon O."/>
            <person name="Du Pasquier L."/>
            <person name="Boudinot P."/>
            <person name="Liberles D.A."/>
            <person name="Volff J.N."/>
            <person name="Philippe H."/>
            <person name="Lenhard B."/>
            <person name="Roest Crollius H."/>
            <person name="Wincker P."/>
            <person name="Chourrout D."/>
        </authorList>
    </citation>
    <scope>NUCLEOTIDE SEQUENCE [LARGE SCALE GENOMIC DNA]</scope>
</reference>
<dbReference type="AlphaFoldDB" id="E4Z184"/>
<organism evidence="2">
    <name type="scientific">Oikopleura dioica</name>
    <name type="common">Tunicate</name>
    <dbReference type="NCBI Taxonomy" id="34765"/>
    <lineage>
        <taxon>Eukaryota</taxon>
        <taxon>Metazoa</taxon>
        <taxon>Chordata</taxon>
        <taxon>Tunicata</taxon>
        <taxon>Appendicularia</taxon>
        <taxon>Copelata</taxon>
        <taxon>Oikopleuridae</taxon>
        <taxon>Oikopleura</taxon>
    </lineage>
</organism>
<name>E4Z184_OIKDI</name>
<sequence length="69" mass="7732">MRSQSPASPAGGAPTQSVKQGRAWHGSVPYLTIRRANCFIGRNKEKPTEVTFQSSSLFCKRTFIFTKRK</sequence>
<dbReference type="EMBL" id="FN656451">
    <property type="protein sequence ID" value="CBY41462.1"/>
    <property type="molecule type" value="Genomic_DNA"/>
</dbReference>
<evidence type="ECO:0000313" key="2">
    <source>
        <dbReference type="EMBL" id="CBY41462.1"/>
    </source>
</evidence>
<feature type="region of interest" description="Disordered" evidence="1">
    <location>
        <begin position="1"/>
        <end position="22"/>
    </location>
</feature>
<evidence type="ECO:0000256" key="1">
    <source>
        <dbReference type="SAM" id="MobiDB-lite"/>
    </source>
</evidence>
<proteinExistence type="predicted"/>
<dbReference type="Proteomes" id="UP000011014">
    <property type="component" value="Unassembled WGS sequence"/>
</dbReference>